<name>A0A0F9SUX1_9ZZZZ</name>
<dbReference type="AlphaFoldDB" id="A0A0F9SUX1"/>
<organism evidence="1">
    <name type="scientific">marine sediment metagenome</name>
    <dbReference type="NCBI Taxonomy" id="412755"/>
    <lineage>
        <taxon>unclassified sequences</taxon>
        <taxon>metagenomes</taxon>
        <taxon>ecological metagenomes</taxon>
    </lineage>
</organism>
<evidence type="ECO:0000313" key="1">
    <source>
        <dbReference type="EMBL" id="KKN40721.1"/>
    </source>
</evidence>
<reference evidence="1" key="1">
    <citation type="journal article" date="2015" name="Nature">
        <title>Complex archaea that bridge the gap between prokaryotes and eukaryotes.</title>
        <authorList>
            <person name="Spang A."/>
            <person name="Saw J.H."/>
            <person name="Jorgensen S.L."/>
            <person name="Zaremba-Niedzwiedzka K."/>
            <person name="Martijn J."/>
            <person name="Lind A.E."/>
            <person name="van Eijk R."/>
            <person name="Schleper C."/>
            <person name="Guy L."/>
            <person name="Ettema T.J."/>
        </authorList>
    </citation>
    <scope>NUCLEOTIDE SEQUENCE</scope>
</reference>
<dbReference type="EMBL" id="LAZR01001687">
    <property type="protein sequence ID" value="KKN40721.1"/>
    <property type="molecule type" value="Genomic_DNA"/>
</dbReference>
<comment type="caution">
    <text evidence="1">The sequence shown here is derived from an EMBL/GenBank/DDBJ whole genome shotgun (WGS) entry which is preliminary data.</text>
</comment>
<sequence>MPGTQETTSGEEIYLAPLNCQYCYLDTSGNHQQNCPGNRSYETSNKVTFRGTIKTNGSWAV</sequence>
<proteinExistence type="predicted"/>
<accession>A0A0F9SUX1</accession>
<gene>
    <name evidence="1" type="ORF">LCGC14_0730290</name>
</gene>
<protein>
    <submittedName>
        <fullName evidence="1">Uncharacterized protein</fullName>
    </submittedName>
</protein>